<dbReference type="Pfam" id="PF16837">
    <property type="entry name" value="SF3A3"/>
    <property type="match status" value="1"/>
</dbReference>
<evidence type="ECO:0000256" key="1">
    <source>
        <dbReference type="ARBA" id="ARBA00004123"/>
    </source>
</evidence>
<keyword evidence="2" id="KW-0539">Nucleus</keyword>
<dbReference type="EMBL" id="JAXQNO010000011">
    <property type="protein sequence ID" value="KAK4788624.1"/>
    <property type="molecule type" value="Genomic_DNA"/>
</dbReference>
<proteinExistence type="predicted"/>
<name>A0AAN7LPS5_TRANT</name>
<dbReference type="InterPro" id="IPR051421">
    <property type="entry name" value="RNA_Proc_DNA_Dmg_Regulator"/>
</dbReference>
<keyword evidence="5" id="KW-1185">Reference proteome</keyword>
<dbReference type="GO" id="GO:0000398">
    <property type="term" value="P:mRNA splicing, via spliceosome"/>
    <property type="evidence" value="ECO:0007669"/>
    <property type="project" value="TreeGrafter"/>
</dbReference>
<dbReference type="GO" id="GO:0005681">
    <property type="term" value="C:spliceosomal complex"/>
    <property type="evidence" value="ECO:0007669"/>
    <property type="project" value="TreeGrafter"/>
</dbReference>
<dbReference type="InterPro" id="IPR031774">
    <property type="entry name" value="SF3A3_dom"/>
</dbReference>
<dbReference type="GO" id="GO:0003723">
    <property type="term" value="F:RNA binding"/>
    <property type="evidence" value="ECO:0007669"/>
    <property type="project" value="TreeGrafter"/>
</dbReference>
<reference evidence="4 5" key="1">
    <citation type="journal article" date="2023" name="Hortic Res">
        <title>Pangenome of water caltrop reveals structural variations and asymmetric subgenome divergence after allopolyploidization.</title>
        <authorList>
            <person name="Zhang X."/>
            <person name="Chen Y."/>
            <person name="Wang L."/>
            <person name="Yuan Y."/>
            <person name="Fang M."/>
            <person name="Shi L."/>
            <person name="Lu R."/>
            <person name="Comes H.P."/>
            <person name="Ma Y."/>
            <person name="Chen Y."/>
            <person name="Huang G."/>
            <person name="Zhou Y."/>
            <person name="Zheng Z."/>
            <person name="Qiu Y."/>
        </authorList>
    </citation>
    <scope>NUCLEOTIDE SEQUENCE [LARGE SCALE GENOMIC DNA]</scope>
    <source>
        <strain evidence="4">F231</strain>
    </source>
</reference>
<feature type="domain" description="SF3A3" evidence="3">
    <location>
        <begin position="67"/>
        <end position="115"/>
    </location>
</feature>
<gene>
    <name evidence="4" type="ORF">SAY86_019943</name>
</gene>
<dbReference type="PANTHER" id="PTHR12786:SF2">
    <property type="entry name" value="SPLICING FACTOR 3A SUBUNIT 3"/>
    <property type="match status" value="1"/>
</dbReference>
<dbReference type="Proteomes" id="UP001346149">
    <property type="component" value="Unassembled WGS sequence"/>
</dbReference>
<comment type="subcellular location">
    <subcellularLocation>
        <location evidence="1">Nucleus</location>
    </subcellularLocation>
</comment>
<evidence type="ECO:0000313" key="5">
    <source>
        <dbReference type="Proteomes" id="UP001346149"/>
    </source>
</evidence>
<evidence type="ECO:0000256" key="2">
    <source>
        <dbReference type="ARBA" id="ARBA00023242"/>
    </source>
</evidence>
<comment type="caution">
    <text evidence="4">The sequence shown here is derived from an EMBL/GenBank/DDBJ whole genome shotgun (WGS) entry which is preliminary data.</text>
</comment>
<protein>
    <recommendedName>
        <fullName evidence="3">SF3A3 domain-containing protein</fullName>
    </recommendedName>
</protein>
<organism evidence="4 5">
    <name type="scientific">Trapa natans</name>
    <name type="common">Water chestnut</name>
    <dbReference type="NCBI Taxonomy" id="22666"/>
    <lineage>
        <taxon>Eukaryota</taxon>
        <taxon>Viridiplantae</taxon>
        <taxon>Streptophyta</taxon>
        <taxon>Embryophyta</taxon>
        <taxon>Tracheophyta</taxon>
        <taxon>Spermatophyta</taxon>
        <taxon>Magnoliopsida</taxon>
        <taxon>eudicotyledons</taxon>
        <taxon>Gunneridae</taxon>
        <taxon>Pentapetalae</taxon>
        <taxon>rosids</taxon>
        <taxon>malvids</taxon>
        <taxon>Myrtales</taxon>
        <taxon>Lythraceae</taxon>
        <taxon>Trapa</taxon>
    </lineage>
</organism>
<sequence length="183" mass="21434">MIDTISTTTEKLIEICADKDGARKNVIAAFDARTATGTNYHRKHPASRVVEVNEDFEALLKEEPPVEFSGEEAMGRYLDMHELFYLYINSKFGAPIEYSAFCDTSAQLEKISRRQKFSKQYREYLDKLLVYLLYFFERTEPLQDLYRILSKIESEFEERWTNNLMESWKQGVKKMGKILSSIP</sequence>
<dbReference type="AlphaFoldDB" id="A0AAN7LPS5"/>
<evidence type="ECO:0000313" key="4">
    <source>
        <dbReference type="EMBL" id="KAK4788624.1"/>
    </source>
</evidence>
<accession>A0AAN7LPS5</accession>
<evidence type="ECO:0000259" key="3">
    <source>
        <dbReference type="Pfam" id="PF16837"/>
    </source>
</evidence>
<dbReference type="PANTHER" id="PTHR12786">
    <property type="entry name" value="SPLICING FACTOR SF3A-RELATED"/>
    <property type="match status" value="1"/>
</dbReference>